<dbReference type="SUPFAM" id="SSF56801">
    <property type="entry name" value="Acetyl-CoA synthetase-like"/>
    <property type="match status" value="1"/>
</dbReference>
<dbReference type="Pfam" id="PF00501">
    <property type="entry name" value="AMP-binding"/>
    <property type="match status" value="1"/>
</dbReference>
<dbReference type="EMBL" id="FONW01000001">
    <property type="protein sequence ID" value="SFE71250.1"/>
    <property type="molecule type" value="Genomic_DNA"/>
</dbReference>
<keyword evidence="2 5" id="KW-0436">Ligase</keyword>
<name>A0A1I2CU53_9BACT</name>
<dbReference type="InterPro" id="IPR025110">
    <property type="entry name" value="AMP-bd_C"/>
</dbReference>
<dbReference type="Pfam" id="PF13193">
    <property type="entry name" value="AMP-binding_C"/>
    <property type="match status" value="1"/>
</dbReference>
<evidence type="ECO:0000313" key="6">
    <source>
        <dbReference type="Proteomes" id="UP000198964"/>
    </source>
</evidence>
<evidence type="ECO:0000256" key="1">
    <source>
        <dbReference type="ARBA" id="ARBA00006432"/>
    </source>
</evidence>
<feature type="domain" description="AMP-dependent synthetase/ligase" evidence="3">
    <location>
        <begin position="73"/>
        <end position="216"/>
    </location>
</feature>
<organism evidence="5 6">
    <name type="scientific">Sunxiuqinia elliptica</name>
    <dbReference type="NCBI Taxonomy" id="655355"/>
    <lineage>
        <taxon>Bacteria</taxon>
        <taxon>Pseudomonadati</taxon>
        <taxon>Bacteroidota</taxon>
        <taxon>Bacteroidia</taxon>
        <taxon>Marinilabiliales</taxon>
        <taxon>Prolixibacteraceae</taxon>
        <taxon>Sunxiuqinia</taxon>
    </lineage>
</organism>
<keyword evidence="6" id="KW-1185">Reference proteome</keyword>
<proteinExistence type="inferred from homology"/>
<dbReference type="STRING" id="655355.SAMN05216283_101818"/>
<evidence type="ECO:0000256" key="2">
    <source>
        <dbReference type="ARBA" id="ARBA00022598"/>
    </source>
</evidence>
<comment type="similarity">
    <text evidence="1">Belongs to the ATP-dependent AMP-binding enzyme family.</text>
</comment>
<dbReference type="InterPro" id="IPR000873">
    <property type="entry name" value="AMP-dep_synth/lig_dom"/>
</dbReference>
<dbReference type="AlphaFoldDB" id="A0A1I2CU53"/>
<dbReference type="PANTHER" id="PTHR43201:SF5">
    <property type="entry name" value="MEDIUM-CHAIN ACYL-COA LIGASE ACSF2, MITOCHONDRIAL"/>
    <property type="match status" value="1"/>
</dbReference>
<protein>
    <submittedName>
        <fullName evidence="5">O-succinylbenzoic acid--CoA ligase</fullName>
    </submittedName>
</protein>
<reference evidence="5 6" key="1">
    <citation type="submission" date="2016-10" db="EMBL/GenBank/DDBJ databases">
        <authorList>
            <person name="de Groot N.N."/>
        </authorList>
    </citation>
    <scope>NUCLEOTIDE SEQUENCE [LARGE SCALE GENOMIC DNA]</scope>
    <source>
        <strain evidence="5 6">CGMCC 1.9156</strain>
    </source>
</reference>
<gene>
    <name evidence="5" type="ORF">SAMN05216283_101818</name>
</gene>
<dbReference type="InterPro" id="IPR042099">
    <property type="entry name" value="ANL_N_sf"/>
</dbReference>
<dbReference type="GO" id="GO:0031956">
    <property type="term" value="F:medium-chain fatty acid-CoA ligase activity"/>
    <property type="evidence" value="ECO:0007669"/>
    <property type="project" value="TreeGrafter"/>
</dbReference>
<dbReference type="GO" id="GO:0006631">
    <property type="term" value="P:fatty acid metabolic process"/>
    <property type="evidence" value="ECO:0007669"/>
    <property type="project" value="TreeGrafter"/>
</dbReference>
<dbReference type="PANTHER" id="PTHR43201">
    <property type="entry name" value="ACYL-COA SYNTHETASE"/>
    <property type="match status" value="1"/>
</dbReference>
<feature type="domain" description="AMP-binding enzyme C-terminal" evidence="4">
    <location>
        <begin position="308"/>
        <end position="362"/>
    </location>
</feature>
<accession>A0A1I2CU53</accession>
<dbReference type="Gene3D" id="3.40.50.12780">
    <property type="entry name" value="N-terminal domain of ligase-like"/>
    <property type="match status" value="1"/>
</dbReference>
<dbReference type="Gene3D" id="3.30.300.30">
    <property type="match status" value="1"/>
</dbReference>
<evidence type="ECO:0000259" key="4">
    <source>
        <dbReference type="Pfam" id="PF13193"/>
    </source>
</evidence>
<dbReference type="InterPro" id="IPR045851">
    <property type="entry name" value="AMP-bd_C_sf"/>
</dbReference>
<dbReference type="Proteomes" id="UP000198964">
    <property type="component" value="Unassembled WGS sequence"/>
</dbReference>
<evidence type="ECO:0000259" key="3">
    <source>
        <dbReference type="Pfam" id="PF00501"/>
    </source>
</evidence>
<evidence type="ECO:0000313" key="5">
    <source>
        <dbReference type="EMBL" id="SFE71250.1"/>
    </source>
</evidence>
<sequence length="365" mass="41222">MLPNHQKQVLLQPIKIHKPSKVELFPSHITLNGQRTSIDSLLTTSSKNESWEAEWLEFIKEWYNSSSVIKVQTSGSTGTPKSIQLKKEFVAASALRTIHFFNLQEGDQVLHCLPSRYIAGKLMLVRALLGKLDLIAIDPASDFSILQNTKFKFAAMVVNQVHKVLQLPRESWHLDYLLIGGSAVPQELEEKLQTINTACYSSYAMTETATHIALRKLNGNTLSSYYYCLEGISVALSEQACLQIHMPGLEHKFLQTTDLAELKDNKSFRILGRADHVIISGGIKFSPEQLEKKLEPFISQPFFISSLPHEILGQQLILMIEGKADSLLEQAIKKTCEQHLSKYEQPKLVRFIDQLPRTANGKLKR</sequence>